<dbReference type="KEGG" id="bbe:BBR47_35790"/>
<dbReference type="InterPro" id="IPR053917">
    <property type="entry name" value="DUF6979"/>
</dbReference>
<gene>
    <name evidence="1" type="ordered locus">BBR47_35790</name>
</gene>
<evidence type="ECO:0000313" key="1">
    <source>
        <dbReference type="EMBL" id="BAH44556.1"/>
    </source>
</evidence>
<dbReference type="AlphaFoldDB" id="C0ZFJ7"/>
<reference evidence="1 2" key="1">
    <citation type="submission" date="2005-03" db="EMBL/GenBank/DDBJ databases">
        <title>Brevibacillus brevis strain 47, complete genome.</title>
        <authorList>
            <person name="Hosoyama A."/>
            <person name="Yamada R."/>
            <person name="Hongo Y."/>
            <person name="Terui Y."/>
            <person name="Ankai A."/>
            <person name="Masuyama W."/>
            <person name="Sekiguchi M."/>
            <person name="Takeda T."/>
            <person name="Asano K."/>
            <person name="Ohji S."/>
            <person name="Ichikawa N."/>
            <person name="Narita S."/>
            <person name="Aoki N."/>
            <person name="Miura H."/>
            <person name="Matsushita S."/>
            <person name="Sekigawa T."/>
            <person name="Yamagata H."/>
            <person name="Yoshikawa H."/>
            <person name="Udaka S."/>
            <person name="Tanikawa S."/>
            <person name="Fujita N."/>
        </authorList>
    </citation>
    <scope>NUCLEOTIDE SEQUENCE [LARGE SCALE GENOMIC DNA]</scope>
    <source>
        <strain evidence="2">47 / JCM 6285 / NBRC 100599</strain>
    </source>
</reference>
<accession>C0ZFJ7</accession>
<dbReference type="eggNOG" id="ENOG5032ZXM">
    <property type="taxonomic scope" value="Bacteria"/>
</dbReference>
<name>C0ZFJ7_BREBN</name>
<dbReference type="STRING" id="358681.BBR47_35790"/>
<dbReference type="Proteomes" id="UP000001877">
    <property type="component" value="Chromosome"/>
</dbReference>
<sequence length="67" mass="7174">MGKYGETALQAVKLIESNQAATPQEAWEKASTKLFGAGTHGQRKGCPKGAFLGLCEEGFVRKALYAE</sequence>
<keyword evidence="2" id="KW-1185">Reference proteome</keyword>
<evidence type="ECO:0000313" key="2">
    <source>
        <dbReference type="Proteomes" id="UP000001877"/>
    </source>
</evidence>
<dbReference type="HOGENOM" id="CLU_2804030_0_0_9"/>
<organism evidence="1 2">
    <name type="scientific">Brevibacillus brevis (strain 47 / JCM 6285 / NBRC 100599)</name>
    <dbReference type="NCBI Taxonomy" id="358681"/>
    <lineage>
        <taxon>Bacteria</taxon>
        <taxon>Bacillati</taxon>
        <taxon>Bacillota</taxon>
        <taxon>Bacilli</taxon>
        <taxon>Bacillales</taxon>
        <taxon>Paenibacillaceae</taxon>
        <taxon>Brevibacillus</taxon>
    </lineage>
</organism>
<proteinExistence type="predicted"/>
<dbReference type="EMBL" id="AP008955">
    <property type="protein sequence ID" value="BAH44556.1"/>
    <property type="molecule type" value="Genomic_DNA"/>
</dbReference>
<protein>
    <submittedName>
        <fullName evidence="1">Uncharacterized protein</fullName>
    </submittedName>
</protein>
<dbReference type="Pfam" id="PF22399">
    <property type="entry name" value="DUF6979"/>
    <property type="match status" value="1"/>
</dbReference>
<dbReference type="RefSeq" id="WP_015891853.1">
    <property type="nucleotide sequence ID" value="NC_012491.1"/>
</dbReference>